<reference evidence="2" key="1">
    <citation type="submission" date="2020-07" db="EMBL/GenBank/DDBJ databases">
        <title>The High-quality genome of the commercially important snow crab, Chionoecetes opilio.</title>
        <authorList>
            <person name="Jeong J.-H."/>
            <person name="Ryu S."/>
        </authorList>
    </citation>
    <scope>NUCLEOTIDE SEQUENCE</scope>
    <source>
        <strain evidence="2">MADBK_172401_WGS</strain>
        <tissue evidence="2">Digestive gland</tissue>
    </source>
</reference>
<feature type="compositionally biased region" description="Basic and acidic residues" evidence="1">
    <location>
        <begin position="644"/>
        <end position="657"/>
    </location>
</feature>
<feature type="region of interest" description="Disordered" evidence="1">
    <location>
        <begin position="603"/>
        <end position="699"/>
    </location>
</feature>
<evidence type="ECO:0000256" key="1">
    <source>
        <dbReference type="SAM" id="MobiDB-lite"/>
    </source>
</evidence>
<comment type="caution">
    <text evidence="2">The sequence shown here is derived from an EMBL/GenBank/DDBJ whole genome shotgun (WGS) entry which is preliminary data.</text>
</comment>
<dbReference type="InterPro" id="IPR027417">
    <property type="entry name" value="P-loop_NTPase"/>
</dbReference>
<name>A0A8J4YKB0_CHIOP</name>
<accession>A0A8J4YKB0</accession>
<evidence type="ECO:0000313" key="3">
    <source>
        <dbReference type="Proteomes" id="UP000770661"/>
    </source>
</evidence>
<feature type="region of interest" description="Disordered" evidence="1">
    <location>
        <begin position="1096"/>
        <end position="1115"/>
    </location>
</feature>
<proteinExistence type="predicted"/>
<dbReference type="EMBL" id="JACEEZ010005919">
    <property type="protein sequence ID" value="KAG0725196.1"/>
    <property type="molecule type" value="Genomic_DNA"/>
</dbReference>
<evidence type="ECO:0000313" key="2">
    <source>
        <dbReference type="EMBL" id="KAG0725196.1"/>
    </source>
</evidence>
<sequence>MEDQEGQEPCYHNKYHIIHFFRNVCSPILGELLAKELKNCDYIKEQLSKDQCGTLSKTLHRVLKSVSSRGKNQAARKRKPETENCGLTKTQHLNNLDDNETLLNEIKISDLVHECEEDVKVKAVRNLGELNVTLLLNILTNDVLKFPLADLEDHLNNLKDGRNCIFHKDNYNKRDKLKILSEAVESVYKYLGKDIANLQEKIKIYFTSPLSICPSAVMREAQQEINKNYRHHVPRRQHSIQPTIQHLRDSESYTVVENFGKFLKDHKASECRPVLLCGAPGAGKSSFLCSLVHTFTQAEDFLLVVRLHWNKSGKMSKETFWRWVYTSLTDLCPETVQRYELEQVMVVLENYSSEFLFLWDLNLQDSRKQPLHLDHGTWIMSYQGIPENPTNCCVLRVASLCDEQVRQVLNSIDMSKEDNNKVHDMYRTCQYKGLVNTPEMVHIFAHVCVRNENCVPFYKLIQRYIESKIERTEENQVELVKLGQKAFNAIKENRIYYSEQCLANIQSNVSYPFLLENSQSKGRYFQYQVVADCLAAWYIVENPETACALWLQQTPLFRRVFEVVCSLWCEREGGIRCNLHFLRQYLEMFFEISKPKRIRAKKQTCKQAMNVDENNDKDSRAKKEKHEQAMEVDEESKQNTQAVKADKDEKIKAEKQKNNQTIEIDEDTDHRSKAVEVGRGKAESEAKKNNRQAVEDEDEDYTKPNNFLRWIFLSKIAKEHQNNQDILLLLADLLACKNTWLFKCKLLNEATIDNISLVLGHVKMTRELTIRVESGPDVTVLLKLWNMLCSHQGMCCNADVQIVIHHTENNWVGQEKQLAALPSVIARSTAPLHITKYVGPLLCSRTPHFLKCLCMARVKVLVVRVCDLASLREVLACRQDSLESADVTLRLKVEEQELLMSNPTPIPLSPSLPLTLKVIYFERLQRLLDMFQQPDLLSSLIIYRVYMHENFKLDLTHFTKMKSLFIRFLYMGRLPSLSLEAPQSADKMEVNDEDDAKIPLLPLKHWTFQLVMNLLLPANLQRFLMRNLSFCGDSNIHLLCSKYWEGLALQRLCLLGTNISFSKVKNFFNTKIEEDIGKAMKRCRIDVRQASSKSVVKNQRLQKEEREQRRKHKPEGHELIITSEAKLCEDCHHLSCRCPPHQGHQGRDTYEDLVSLVQEVYSYDILNISYSGNGIVMRKDMCGDMQVECPVSFLDDESAEQPEGKPELCQVLKALTLAQCICLSHTQLSHEGALHLINHLKESKNKCGSTEPFRLTIVSRRYHMCSLSPDEVKHCHFTRAIKDDRSLQQFTFKCDCWTRCHYFKKTNDGCIYFNDTKLLAREG</sequence>
<feature type="compositionally biased region" description="Basic and acidic residues" evidence="1">
    <location>
        <begin position="614"/>
        <end position="629"/>
    </location>
</feature>
<gene>
    <name evidence="2" type="ORF">GWK47_039101</name>
</gene>
<protein>
    <submittedName>
        <fullName evidence="2">Uncharacterized protein</fullName>
    </submittedName>
</protein>
<dbReference type="Gene3D" id="3.40.50.300">
    <property type="entry name" value="P-loop containing nucleotide triphosphate hydrolases"/>
    <property type="match status" value="1"/>
</dbReference>
<keyword evidence="3" id="KW-1185">Reference proteome</keyword>
<organism evidence="2 3">
    <name type="scientific">Chionoecetes opilio</name>
    <name type="common">Atlantic snow crab</name>
    <name type="synonym">Cancer opilio</name>
    <dbReference type="NCBI Taxonomy" id="41210"/>
    <lineage>
        <taxon>Eukaryota</taxon>
        <taxon>Metazoa</taxon>
        <taxon>Ecdysozoa</taxon>
        <taxon>Arthropoda</taxon>
        <taxon>Crustacea</taxon>
        <taxon>Multicrustacea</taxon>
        <taxon>Malacostraca</taxon>
        <taxon>Eumalacostraca</taxon>
        <taxon>Eucarida</taxon>
        <taxon>Decapoda</taxon>
        <taxon>Pleocyemata</taxon>
        <taxon>Brachyura</taxon>
        <taxon>Eubrachyura</taxon>
        <taxon>Majoidea</taxon>
        <taxon>Majidae</taxon>
        <taxon>Chionoecetes</taxon>
    </lineage>
</organism>
<dbReference type="OrthoDB" id="6370754at2759"/>
<dbReference type="Proteomes" id="UP000770661">
    <property type="component" value="Unassembled WGS sequence"/>
</dbReference>
<feature type="compositionally biased region" description="Basic and acidic residues" evidence="1">
    <location>
        <begin position="668"/>
        <end position="688"/>
    </location>
</feature>